<feature type="compositionally biased region" description="Acidic residues" evidence="1">
    <location>
        <begin position="39"/>
        <end position="65"/>
    </location>
</feature>
<accession>A0ABD3RVI0</accession>
<keyword evidence="3" id="KW-1185">Reference proteome</keyword>
<proteinExistence type="predicted"/>
<name>A0ABD3RVI0_9STRA</name>
<feature type="compositionally biased region" description="Basic and acidic residues" evidence="1">
    <location>
        <begin position="113"/>
        <end position="126"/>
    </location>
</feature>
<dbReference type="Proteomes" id="UP001530377">
    <property type="component" value="Unassembled WGS sequence"/>
</dbReference>
<protein>
    <submittedName>
        <fullName evidence="2">Uncharacterized protein</fullName>
    </submittedName>
</protein>
<dbReference type="EMBL" id="JALLPB020000160">
    <property type="protein sequence ID" value="KAL3816216.1"/>
    <property type="molecule type" value="Genomic_DNA"/>
</dbReference>
<feature type="compositionally biased region" description="Pro residues" evidence="1">
    <location>
        <begin position="72"/>
        <end position="82"/>
    </location>
</feature>
<gene>
    <name evidence="2" type="ORF">ACHAXA_001272</name>
</gene>
<evidence type="ECO:0000313" key="2">
    <source>
        <dbReference type="EMBL" id="KAL3816216.1"/>
    </source>
</evidence>
<feature type="region of interest" description="Disordered" evidence="1">
    <location>
        <begin position="203"/>
        <end position="224"/>
    </location>
</feature>
<evidence type="ECO:0000256" key="1">
    <source>
        <dbReference type="SAM" id="MobiDB-lite"/>
    </source>
</evidence>
<dbReference type="AlphaFoldDB" id="A0ABD3RVI0"/>
<reference evidence="2 3" key="1">
    <citation type="submission" date="2024-10" db="EMBL/GenBank/DDBJ databases">
        <title>Updated reference genomes for cyclostephanoid diatoms.</title>
        <authorList>
            <person name="Roberts W.R."/>
            <person name="Alverson A.J."/>
        </authorList>
    </citation>
    <scope>NUCLEOTIDE SEQUENCE [LARGE SCALE GENOMIC DNA]</scope>
    <source>
        <strain evidence="2 3">AJA228-03</strain>
    </source>
</reference>
<comment type="caution">
    <text evidence="2">The sequence shown here is derived from an EMBL/GenBank/DDBJ whole genome shotgun (WGS) entry which is preliminary data.</text>
</comment>
<organism evidence="2 3">
    <name type="scientific">Cyclostephanos tholiformis</name>
    <dbReference type="NCBI Taxonomy" id="382380"/>
    <lineage>
        <taxon>Eukaryota</taxon>
        <taxon>Sar</taxon>
        <taxon>Stramenopiles</taxon>
        <taxon>Ochrophyta</taxon>
        <taxon>Bacillariophyta</taxon>
        <taxon>Coscinodiscophyceae</taxon>
        <taxon>Thalassiosirophycidae</taxon>
        <taxon>Stephanodiscales</taxon>
        <taxon>Stephanodiscaceae</taxon>
        <taxon>Cyclostephanos</taxon>
    </lineage>
</organism>
<sequence length="437" mass="48289">MRVPIPSLMDINSTSSSFSLATLTMTLPSALPCHPTDQAELEEEEEAEAEEKEERDELTEEEEEPRDYSTPSPTPQPMPPPQDIKSMVDRSLKGGPLSSDVDINDIRPPLPHHRSDYIVDLEKIDEGGGSDGPSEFSHGASNSKEKQPLKQFYDYRHRFYNEQCHYFDDSRFSSDRRGSGNVDDDGDIHSSCSSVTLSEAFDQLRSDGDEMSDTSSLTEEYYPRERMLSYDSRTSQHPSYSHSPSYSQSLISNVSSVTLSRALDDDLERHEHHDRGFYVATRLGAFVEDIVVPPEADAACAEKVTNEDGYGVTAIRDVGETNDLVDEEIDLSSLGGVASSNVITKKTAHRHIAFSEFEGIGSDILDLLPECGVPIPAVMAQVGGIRARSSSKGGMLLPWHSARSIQNYRGRRGANKKKGDNSSRSIFSISSVHSFRG</sequence>
<feature type="region of interest" description="Disordered" evidence="1">
    <location>
        <begin position="170"/>
        <end position="190"/>
    </location>
</feature>
<evidence type="ECO:0000313" key="3">
    <source>
        <dbReference type="Proteomes" id="UP001530377"/>
    </source>
</evidence>
<feature type="region of interest" description="Disordered" evidence="1">
    <location>
        <begin position="29"/>
        <end position="147"/>
    </location>
</feature>